<protein>
    <recommendedName>
        <fullName evidence="6">PUM-HD domain-containing protein</fullName>
    </recommendedName>
</protein>
<dbReference type="Pfam" id="PF00806">
    <property type="entry name" value="PUF"/>
    <property type="match status" value="7"/>
</dbReference>
<keyword evidence="1" id="KW-0677">Repeat</keyword>
<evidence type="ECO:0000256" key="2">
    <source>
        <dbReference type="ARBA" id="ARBA00022845"/>
    </source>
</evidence>
<dbReference type="InterPro" id="IPR016024">
    <property type="entry name" value="ARM-type_fold"/>
</dbReference>
<keyword evidence="3" id="KW-0694">RNA-binding</keyword>
<evidence type="ECO:0000256" key="3">
    <source>
        <dbReference type="ARBA" id="ARBA00022884"/>
    </source>
</evidence>
<keyword evidence="2" id="KW-0810">Translation regulation</keyword>
<feature type="domain" description="PUM-HD" evidence="6">
    <location>
        <begin position="173"/>
        <end position="518"/>
    </location>
</feature>
<proteinExistence type="predicted"/>
<organism evidence="7 8">
    <name type="scientific">Erythroxylum novogranatense</name>
    <dbReference type="NCBI Taxonomy" id="1862640"/>
    <lineage>
        <taxon>Eukaryota</taxon>
        <taxon>Viridiplantae</taxon>
        <taxon>Streptophyta</taxon>
        <taxon>Embryophyta</taxon>
        <taxon>Tracheophyta</taxon>
        <taxon>Spermatophyta</taxon>
        <taxon>Magnoliopsida</taxon>
        <taxon>eudicotyledons</taxon>
        <taxon>Gunneridae</taxon>
        <taxon>Pentapetalae</taxon>
        <taxon>rosids</taxon>
        <taxon>fabids</taxon>
        <taxon>Malpighiales</taxon>
        <taxon>Erythroxylaceae</taxon>
        <taxon>Erythroxylum</taxon>
    </lineage>
</organism>
<dbReference type="PANTHER" id="PTHR12537">
    <property type="entry name" value="RNA BINDING PROTEIN PUMILIO-RELATED"/>
    <property type="match status" value="1"/>
</dbReference>
<evidence type="ECO:0000313" key="8">
    <source>
        <dbReference type="Proteomes" id="UP001159364"/>
    </source>
</evidence>
<dbReference type="PANTHER" id="PTHR12537:SF63">
    <property type="entry name" value="PUMILIO HOMOLOG 15"/>
    <property type="match status" value="1"/>
</dbReference>
<feature type="repeat" description="Pumilio" evidence="5">
    <location>
        <begin position="233"/>
        <end position="268"/>
    </location>
</feature>
<evidence type="ECO:0000256" key="1">
    <source>
        <dbReference type="ARBA" id="ARBA00022737"/>
    </source>
</evidence>
<feature type="repeat" description="Pumilio" evidence="5">
    <location>
        <begin position="344"/>
        <end position="380"/>
    </location>
</feature>
<gene>
    <name evidence="7" type="ORF">K2173_007870</name>
</gene>
<evidence type="ECO:0000256" key="4">
    <source>
        <dbReference type="ARBA" id="ARBA00058490"/>
    </source>
</evidence>
<dbReference type="Gene3D" id="1.25.10.10">
    <property type="entry name" value="Leucine-rich Repeat Variant"/>
    <property type="match status" value="1"/>
</dbReference>
<dbReference type="InterPro" id="IPR033133">
    <property type="entry name" value="PUM-HD"/>
</dbReference>
<evidence type="ECO:0000259" key="6">
    <source>
        <dbReference type="PROSITE" id="PS50303"/>
    </source>
</evidence>
<comment type="caution">
    <text evidence="7">The sequence shown here is derived from an EMBL/GenBank/DDBJ whole genome shotgun (WGS) entry which is preliminary data.</text>
</comment>
<dbReference type="PROSITE" id="PS50303">
    <property type="entry name" value="PUM_HD"/>
    <property type="match status" value="1"/>
</dbReference>
<dbReference type="GO" id="GO:0006417">
    <property type="term" value="P:regulation of translation"/>
    <property type="evidence" value="ECO:0007669"/>
    <property type="project" value="UniProtKB-KW"/>
</dbReference>
<dbReference type="InterPro" id="IPR011989">
    <property type="entry name" value="ARM-like"/>
</dbReference>
<dbReference type="GO" id="GO:0003729">
    <property type="term" value="F:mRNA binding"/>
    <property type="evidence" value="ECO:0007669"/>
    <property type="project" value="TreeGrafter"/>
</dbReference>
<dbReference type="GO" id="GO:0005737">
    <property type="term" value="C:cytoplasm"/>
    <property type="evidence" value="ECO:0007669"/>
    <property type="project" value="TreeGrafter"/>
</dbReference>
<dbReference type="PROSITE" id="PS50302">
    <property type="entry name" value="PUM"/>
    <property type="match status" value="4"/>
</dbReference>
<feature type="repeat" description="Pumilio" evidence="5">
    <location>
        <begin position="381"/>
        <end position="416"/>
    </location>
</feature>
<dbReference type="Proteomes" id="UP001159364">
    <property type="component" value="Linkage Group LG06"/>
</dbReference>
<dbReference type="SUPFAM" id="SSF48371">
    <property type="entry name" value="ARM repeat"/>
    <property type="match status" value="1"/>
</dbReference>
<feature type="repeat" description="Pumilio" evidence="5">
    <location>
        <begin position="417"/>
        <end position="453"/>
    </location>
</feature>
<keyword evidence="8" id="KW-1185">Reference proteome</keyword>
<dbReference type="FunFam" id="1.25.10.10:FF:000237">
    <property type="entry name" value="Pumilio homolog 9"/>
    <property type="match status" value="1"/>
</dbReference>
<comment type="function">
    <text evidence="4">Sequence-specific RNA-binding protein that regulates translation and mRNA stability by binding the 3'-UTR of target mRNAs.</text>
</comment>
<dbReference type="InterPro" id="IPR033712">
    <property type="entry name" value="Pumilio_RNA-bd"/>
</dbReference>
<dbReference type="InterPro" id="IPR001313">
    <property type="entry name" value="Pumilio_RNA-bd_rpt"/>
</dbReference>
<evidence type="ECO:0000313" key="7">
    <source>
        <dbReference type="EMBL" id="KAJ8762431.1"/>
    </source>
</evidence>
<dbReference type="CDD" id="cd07920">
    <property type="entry name" value="Pumilio"/>
    <property type="match status" value="1"/>
</dbReference>
<name>A0AAV8T6L9_9ROSI</name>
<dbReference type="EMBL" id="JAIWQS010000006">
    <property type="protein sequence ID" value="KAJ8762431.1"/>
    <property type="molecule type" value="Genomic_DNA"/>
</dbReference>
<sequence>MDQFCGGRQKSPTHSEALQNKAVGFPYGDLRHLNHQTAITQTSTRYEDLISSFAGLSVSSNSRPSYPYSAFDDNTMFMSAPSPQNMGYGGRGFWPVKMSDMEKRMVLSGIGTHVPNDYVHVLAGSDVLSYPNPTPYSNNQSFNDGNVLPPRSRETPIRECSQGLFKNNNKSLRYSSHNRSRPAHWLQEPTNYLSVTDLKGKIATLAKDQNRCTVLHNAMKGITDQEIHILYSEVIDNVGELMVDPIGNYVVQKLIELCSEEQRTRILRNISRHEFQLTTICLGSHGTRAVQTLLKHMNTQEQISTFMEALTPGAAFLCKHTNSHHVVNFCLKNFSVEANKYFLHVVAANCFHIATDKIGCCVLQTCVDYSFGATRDNLVTSIASNALELAQDPFGNYVVQHILELKVPHFTASLLAQLQGNFTALSFNKYGSNVVEKCLGDTTDEQSIQIIVEILQNDLVHMLLVDAYGNYVIQASLARSKDLGPVHFALVHLIEVNARTLKTHMYGKKGQMLLGASLMVDVEFVALLTCCSL</sequence>
<evidence type="ECO:0000256" key="5">
    <source>
        <dbReference type="PROSITE-ProRule" id="PRU00317"/>
    </source>
</evidence>
<dbReference type="AlphaFoldDB" id="A0AAV8T6L9"/>
<dbReference type="SMART" id="SM00025">
    <property type="entry name" value="Pumilio"/>
    <property type="match status" value="7"/>
</dbReference>
<reference evidence="7 8" key="1">
    <citation type="submission" date="2021-09" db="EMBL/GenBank/DDBJ databases">
        <title>Genomic insights and catalytic innovation underlie evolution of tropane alkaloids biosynthesis.</title>
        <authorList>
            <person name="Wang Y.-J."/>
            <person name="Tian T."/>
            <person name="Huang J.-P."/>
            <person name="Huang S.-X."/>
        </authorList>
    </citation>
    <scope>NUCLEOTIDE SEQUENCE [LARGE SCALE GENOMIC DNA]</scope>
    <source>
        <strain evidence="7">KIB-2018</strain>
        <tissue evidence="7">Leaf</tissue>
    </source>
</reference>
<accession>A0AAV8T6L9</accession>